<proteinExistence type="predicted"/>
<evidence type="ECO:0000256" key="2">
    <source>
        <dbReference type="ARBA" id="ARBA00022840"/>
    </source>
</evidence>
<keyword evidence="4" id="KW-0805">Transcription regulation</keyword>
<name>A0ABS7PJ57_9SPHN</name>
<evidence type="ECO:0000256" key="5">
    <source>
        <dbReference type="ARBA" id="ARBA00023125"/>
    </source>
</evidence>
<dbReference type="Gene3D" id="3.40.50.2300">
    <property type="match status" value="1"/>
</dbReference>
<dbReference type="InterPro" id="IPR027417">
    <property type="entry name" value="P-loop_NTPase"/>
</dbReference>
<dbReference type="SUPFAM" id="SSF52540">
    <property type="entry name" value="P-loop containing nucleoside triphosphate hydrolases"/>
    <property type="match status" value="1"/>
</dbReference>
<dbReference type="InterPro" id="IPR003593">
    <property type="entry name" value="AAA+_ATPase"/>
</dbReference>
<dbReference type="InterPro" id="IPR009057">
    <property type="entry name" value="Homeodomain-like_sf"/>
</dbReference>
<evidence type="ECO:0000256" key="7">
    <source>
        <dbReference type="PROSITE-ProRule" id="PRU00169"/>
    </source>
</evidence>
<evidence type="ECO:0000256" key="3">
    <source>
        <dbReference type="ARBA" id="ARBA00023012"/>
    </source>
</evidence>
<dbReference type="InterPro" id="IPR058031">
    <property type="entry name" value="AAA_lid_NorR"/>
</dbReference>
<keyword evidence="1" id="KW-0547">Nucleotide-binding</keyword>
<dbReference type="CDD" id="cd00009">
    <property type="entry name" value="AAA"/>
    <property type="match status" value="1"/>
</dbReference>
<dbReference type="PRINTS" id="PR01590">
    <property type="entry name" value="HTHFIS"/>
</dbReference>
<dbReference type="SUPFAM" id="SSF46689">
    <property type="entry name" value="Homeodomain-like"/>
    <property type="match status" value="1"/>
</dbReference>
<protein>
    <submittedName>
        <fullName evidence="10">Sigma-54 dependent transcriptional regulator</fullName>
    </submittedName>
</protein>
<evidence type="ECO:0000259" key="8">
    <source>
        <dbReference type="PROSITE" id="PS50045"/>
    </source>
</evidence>
<comment type="caution">
    <text evidence="10">The sequence shown here is derived from an EMBL/GenBank/DDBJ whole genome shotgun (WGS) entry which is preliminary data.</text>
</comment>
<feature type="domain" description="Response regulatory" evidence="9">
    <location>
        <begin position="1"/>
        <end position="111"/>
    </location>
</feature>
<evidence type="ECO:0000259" key="9">
    <source>
        <dbReference type="PROSITE" id="PS50110"/>
    </source>
</evidence>
<dbReference type="Proteomes" id="UP000759298">
    <property type="component" value="Unassembled WGS sequence"/>
</dbReference>
<keyword evidence="2" id="KW-0067">ATP-binding</keyword>
<sequence>MTLVGAQHSVFRQAAQMARETGALVTMADDEHSAMDLLRRAGGDLVMIDVALDVPGFIAALRAERIAVPTIACGIDASAQRAVAAVRGGARDYLPLPPDRDLIAAAIMSVARPSRQMIGTSELMRQAIEFATSMAATAAPILIRGEPGTGKEVMARLVHASSGRVGHFVTVECHGVSPEILESELFGHEPGAFPGAVARRVGRLDEAEGGTIFLRGVEALGPALQARLLDVVRTAQAGQNALSATTGPGARLITSSTCDLASLVDQGRFRADLYARLGLAEIGMPPLRARGEDIMTLAHHFAARFADLYEAPVHEFDDEAVRVLRGYAWPGNVSELETTVHRAILLARSGTIGAEALVHTDGSPLVPSREEDDGEGLHVEQLVGHTVAEVERELILHTLERCGGNRTSASSILGISVRTMRNKINSFVQAGISVAPSK</sequence>
<accession>A0ABS7PJ57</accession>
<feature type="domain" description="Sigma-54 factor interaction" evidence="8">
    <location>
        <begin position="117"/>
        <end position="345"/>
    </location>
</feature>
<dbReference type="InterPro" id="IPR002197">
    <property type="entry name" value="HTH_Fis"/>
</dbReference>
<dbReference type="SMART" id="SM00382">
    <property type="entry name" value="AAA"/>
    <property type="match status" value="1"/>
</dbReference>
<dbReference type="PROSITE" id="PS50045">
    <property type="entry name" value="SIGMA54_INTERACT_4"/>
    <property type="match status" value="1"/>
</dbReference>
<evidence type="ECO:0000313" key="10">
    <source>
        <dbReference type="EMBL" id="MBY8337867.1"/>
    </source>
</evidence>
<dbReference type="Pfam" id="PF00158">
    <property type="entry name" value="Sigma54_activat"/>
    <property type="match status" value="1"/>
</dbReference>
<keyword evidence="11" id="KW-1185">Reference proteome</keyword>
<dbReference type="PANTHER" id="PTHR32071:SF21">
    <property type="entry name" value="TRANSCRIPTIONAL REGULATORY PROTEIN FLGR"/>
    <property type="match status" value="1"/>
</dbReference>
<dbReference type="Gene3D" id="3.40.50.300">
    <property type="entry name" value="P-loop containing nucleotide triphosphate hydrolases"/>
    <property type="match status" value="1"/>
</dbReference>
<dbReference type="InterPro" id="IPR011006">
    <property type="entry name" value="CheY-like_superfamily"/>
</dbReference>
<dbReference type="Pfam" id="PF25601">
    <property type="entry name" value="AAA_lid_14"/>
    <property type="match status" value="1"/>
</dbReference>
<dbReference type="InterPro" id="IPR001789">
    <property type="entry name" value="Sig_transdc_resp-reg_receiver"/>
</dbReference>
<dbReference type="InterPro" id="IPR002078">
    <property type="entry name" value="Sigma_54_int"/>
</dbReference>
<dbReference type="SUPFAM" id="SSF52172">
    <property type="entry name" value="CheY-like"/>
    <property type="match status" value="1"/>
</dbReference>
<keyword evidence="5" id="KW-0238">DNA-binding</keyword>
<evidence type="ECO:0000256" key="6">
    <source>
        <dbReference type="ARBA" id="ARBA00023163"/>
    </source>
</evidence>
<dbReference type="PROSITE" id="PS50110">
    <property type="entry name" value="RESPONSE_REGULATORY"/>
    <property type="match status" value="1"/>
</dbReference>
<dbReference type="CDD" id="cd00156">
    <property type="entry name" value="REC"/>
    <property type="match status" value="1"/>
</dbReference>
<dbReference type="Gene3D" id="1.10.10.60">
    <property type="entry name" value="Homeodomain-like"/>
    <property type="match status" value="1"/>
</dbReference>
<keyword evidence="6" id="KW-0804">Transcription</keyword>
<dbReference type="Gene3D" id="1.10.8.60">
    <property type="match status" value="1"/>
</dbReference>
<dbReference type="EMBL" id="JAHWXP010000003">
    <property type="protein sequence ID" value="MBY8337867.1"/>
    <property type="molecule type" value="Genomic_DNA"/>
</dbReference>
<dbReference type="Pfam" id="PF02954">
    <property type="entry name" value="HTH_8"/>
    <property type="match status" value="1"/>
</dbReference>
<gene>
    <name evidence="10" type="ORF">KYN89_12520</name>
</gene>
<feature type="modified residue" description="4-aspartylphosphate" evidence="7">
    <location>
        <position position="49"/>
    </location>
</feature>
<evidence type="ECO:0000256" key="1">
    <source>
        <dbReference type="ARBA" id="ARBA00022741"/>
    </source>
</evidence>
<organism evidence="10 11">
    <name type="scientific">Alteriqipengyuania abyssalis</name>
    <dbReference type="NCBI Taxonomy" id="2860200"/>
    <lineage>
        <taxon>Bacteria</taxon>
        <taxon>Pseudomonadati</taxon>
        <taxon>Pseudomonadota</taxon>
        <taxon>Alphaproteobacteria</taxon>
        <taxon>Sphingomonadales</taxon>
        <taxon>Erythrobacteraceae</taxon>
        <taxon>Alteriqipengyuania</taxon>
    </lineage>
</organism>
<evidence type="ECO:0000313" key="11">
    <source>
        <dbReference type="Proteomes" id="UP000759298"/>
    </source>
</evidence>
<keyword evidence="7" id="KW-0597">Phosphoprotein</keyword>
<keyword evidence="3" id="KW-0902">Two-component regulatory system</keyword>
<dbReference type="PANTHER" id="PTHR32071">
    <property type="entry name" value="TRANSCRIPTIONAL REGULATORY PROTEIN"/>
    <property type="match status" value="1"/>
</dbReference>
<reference evidence="10 11" key="1">
    <citation type="submission" date="2021-07" db="EMBL/GenBank/DDBJ databases">
        <title>Alteriqipengyuania abyssalis NZ-12B nov, sp.nov isolated from deep sea sponge in pacific ocean.</title>
        <authorList>
            <person name="Tareen S."/>
            <person name="Wink J."/>
        </authorList>
    </citation>
    <scope>NUCLEOTIDE SEQUENCE [LARGE SCALE GENOMIC DNA]</scope>
    <source>
        <strain evidence="10 11">NZ-12B</strain>
    </source>
</reference>
<evidence type="ECO:0000256" key="4">
    <source>
        <dbReference type="ARBA" id="ARBA00023015"/>
    </source>
</evidence>